<reference evidence="5" key="2">
    <citation type="journal article" date="2008" name="J. Clin. Microbiol.">
        <title>Nested PCR for specific diagnosis of Taenia solium taeniasis.</title>
        <authorList>
            <consortium name="for the Cysticercosis Working Group in Peru"/>
            <person name="Mayta H."/>
            <person name="Gilman R.H."/>
            <person name="Prendergast E."/>
            <person name="Castillo J.P."/>
            <person name="Tinoco Y.O."/>
            <person name="Garcia H.H."/>
            <person name="Gonzalez A.E."/>
            <person name="Sterling C.R."/>
        </authorList>
    </citation>
    <scope>NUCLEOTIDE SEQUENCE</scope>
</reference>
<proteinExistence type="evidence at transcript level"/>
<reference evidence="4" key="1">
    <citation type="submission" date="2004-09" db="EMBL/GenBank/DDBJ databases">
        <title>Cloning of Taenia solium oncosphere vaccine candidates Tso22 and Tso31.</title>
        <authorList>
            <person name="Mayta H."/>
            <person name="Hancock K."/>
            <person name="Gilman R.H."/>
            <person name="Tsang V.C.W."/>
            <person name="Levine M.Z."/>
        </authorList>
    </citation>
    <scope>NUCLEOTIDE SEQUENCE</scope>
</reference>
<keyword evidence="1" id="KW-1133">Transmembrane helix</keyword>
<evidence type="ECO:0000259" key="3">
    <source>
        <dbReference type="SMART" id="SM00060"/>
    </source>
</evidence>
<dbReference type="AlphaFoldDB" id="Q08EV8"/>
<evidence type="ECO:0000256" key="2">
    <source>
        <dbReference type="SAM" id="SignalP"/>
    </source>
</evidence>
<dbReference type="SMART" id="SM00060">
    <property type="entry name" value="FN3"/>
    <property type="match status" value="2"/>
</dbReference>
<keyword evidence="1" id="KW-0812">Transmembrane</keyword>
<feature type="domain" description="Fibronectin type-III" evidence="3">
    <location>
        <begin position="127"/>
        <end position="208"/>
    </location>
</feature>
<feature type="chain" id="PRO_5010972424" evidence="2">
    <location>
        <begin position="22"/>
        <end position="253"/>
    </location>
</feature>
<feature type="signal peptide" evidence="2">
    <location>
        <begin position="1"/>
        <end position="21"/>
    </location>
</feature>
<dbReference type="InterPro" id="IPR003961">
    <property type="entry name" value="FN3_dom"/>
</dbReference>
<keyword evidence="1" id="KW-0472">Membrane</keyword>
<dbReference type="EMBL" id="AY752889">
    <property type="protein sequence ID" value="AAW88556.1"/>
    <property type="molecule type" value="mRNA"/>
</dbReference>
<organism evidence="4">
    <name type="scientific">Taenia solium</name>
    <name type="common">Pork tapeworm</name>
    <dbReference type="NCBI Taxonomy" id="6204"/>
    <lineage>
        <taxon>Eukaryota</taxon>
        <taxon>Metazoa</taxon>
        <taxon>Spiralia</taxon>
        <taxon>Lophotrochozoa</taxon>
        <taxon>Platyhelminthes</taxon>
        <taxon>Cestoda</taxon>
        <taxon>Eucestoda</taxon>
        <taxon>Cyclophyllidea</taxon>
        <taxon>Taeniidae</taxon>
        <taxon>Taenia</taxon>
    </lineage>
</organism>
<name>Q08EV8_TAESO</name>
<feature type="domain" description="Fibronectin type-III" evidence="3">
    <location>
        <begin position="30"/>
        <end position="110"/>
    </location>
</feature>
<evidence type="ECO:0000313" key="5">
    <source>
        <dbReference type="EMBL" id="ABH07373.1"/>
    </source>
</evidence>
<evidence type="ECO:0000256" key="1">
    <source>
        <dbReference type="SAM" id="Phobius"/>
    </source>
</evidence>
<sequence>MRSVKMSFQLYLILLVTSVLAEKDKATTEPPIGQYFHWGEVDFQSVSLSWETEKLHSLLDAEITIKAVLTPGPGPERSTIAYLSDGEVTLDGLIPNSSYAVTAAVVRGKTTILELKKNIQTKVVDKSLIEKFFHWGPITAKSISLRWDLEGQDDLLDGVIQMTAVRNSDPTSKTTTSEPFSKGKATLDGLVSNSLYAVTVTGLVEGYKYFDFTENIKTLDTGHGKGGVARTGGFGITSVVVGLLFTCMALVLD</sequence>
<keyword evidence="2" id="KW-0732">Signal</keyword>
<protein>
    <submittedName>
        <fullName evidence="4">Oncosphere protein Tso31a</fullName>
    </submittedName>
</protein>
<accession>Q08EV8</accession>
<feature type="transmembrane region" description="Helical" evidence="1">
    <location>
        <begin position="233"/>
        <end position="252"/>
    </location>
</feature>
<dbReference type="EMBL" id="DQ861410">
    <property type="protein sequence ID" value="ABH07373.1"/>
    <property type="molecule type" value="Genomic_DNA"/>
</dbReference>
<evidence type="ECO:0000313" key="4">
    <source>
        <dbReference type="EMBL" id="AAW88556.1"/>
    </source>
</evidence>